<dbReference type="EMBL" id="CAJNRE010012248">
    <property type="protein sequence ID" value="CAF2108763.1"/>
    <property type="molecule type" value="Genomic_DNA"/>
</dbReference>
<sequence length="69" mass="8278">MRTKNNYNFIKNDFHVDVKPKAQKREFFCYLCECLNYIHIHLYGKIQTLALLKRNAVSSRRGSRWTPNS</sequence>
<gene>
    <name evidence="1" type="ORF">MBJ925_LOCUS23772</name>
</gene>
<proteinExistence type="predicted"/>
<dbReference type="AlphaFoldDB" id="A0A816U895"/>
<accession>A0A816U895</accession>
<evidence type="ECO:0000313" key="1">
    <source>
        <dbReference type="EMBL" id="CAF2108763.1"/>
    </source>
</evidence>
<dbReference type="Proteomes" id="UP000663824">
    <property type="component" value="Unassembled WGS sequence"/>
</dbReference>
<evidence type="ECO:0000313" key="2">
    <source>
        <dbReference type="Proteomes" id="UP000663824"/>
    </source>
</evidence>
<organism evidence="1 2">
    <name type="scientific">Rotaria magnacalcarata</name>
    <dbReference type="NCBI Taxonomy" id="392030"/>
    <lineage>
        <taxon>Eukaryota</taxon>
        <taxon>Metazoa</taxon>
        <taxon>Spiralia</taxon>
        <taxon>Gnathifera</taxon>
        <taxon>Rotifera</taxon>
        <taxon>Eurotatoria</taxon>
        <taxon>Bdelloidea</taxon>
        <taxon>Philodinida</taxon>
        <taxon>Philodinidae</taxon>
        <taxon>Rotaria</taxon>
    </lineage>
</organism>
<protein>
    <submittedName>
        <fullName evidence="1">Uncharacterized protein</fullName>
    </submittedName>
</protein>
<feature type="non-terminal residue" evidence="1">
    <location>
        <position position="1"/>
    </location>
</feature>
<name>A0A816U895_9BILA</name>
<comment type="caution">
    <text evidence="1">The sequence shown here is derived from an EMBL/GenBank/DDBJ whole genome shotgun (WGS) entry which is preliminary data.</text>
</comment>
<reference evidence="1" key="1">
    <citation type="submission" date="2021-02" db="EMBL/GenBank/DDBJ databases">
        <authorList>
            <person name="Nowell W R."/>
        </authorList>
    </citation>
    <scope>NUCLEOTIDE SEQUENCE</scope>
</reference>